<feature type="domain" description="ABC3 transporter permease C-terminal" evidence="8">
    <location>
        <begin position="258"/>
        <end position="377"/>
    </location>
</feature>
<keyword evidence="2" id="KW-1003">Cell membrane</keyword>
<feature type="transmembrane region" description="Helical" evidence="7">
    <location>
        <begin position="394"/>
        <end position="411"/>
    </location>
</feature>
<feature type="transmembrane region" description="Helical" evidence="7">
    <location>
        <begin position="255"/>
        <end position="281"/>
    </location>
</feature>
<evidence type="ECO:0000259" key="8">
    <source>
        <dbReference type="Pfam" id="PF02687"/>
    </source>
</evidence>
<sequence length="818" mass="91371">MLNIWRISWRNITRKKKRFVLTLLAIIMGTSFITAMLIADRTTKDVFDYYEEMYTGNADFWILSDEHTYPEEIINTVQNHQNVDETFTALDKQTFLDLPGEYSDSQLAVRITGVDNQNSNLLKLPVVEGELDNEGLVIPETVADLLHVDVGDTLSFREMGEVKISAIVEYTQLLSSPGSWERAASSSFRMMAPLDLLQERAELNGEISYIRLSTLGNDEKLFRDIQEELSDSRAFIQPVVADDRQSNDVEGLYTFFYLIAILTMFISGFIVFNMIYTGVIERKKEFAIMKSLGYGQISISRLILMEVSFIAMIGTIIGVPIGIWLGDLFMMTLLGIFEYDMVYSLNWIMPTVISLAAGVIFPVLFSMFPIYSAGKTSILENLKMGANTSSNEKVHWIRYVIGFGLLLFFFIDSPVSYISLILSVVMLSPLFLKIFSMLIKPIILLCMGHPGRMAISNLRKQLYRNANTATLLSVGIAVILLLGALSDAAPENYANQIKSNYGGDVRLTAEKPWSASDLDKINDKEFVESSTLLTEATPITWINKDMHLRQFSIMGVDQNSLYYDDFNYTSFENNDTLSIILGERAFREWGGKIGEDIFVHTPAGTKPFEVIDVAATSHYSGYVAFMDEEQLNHQFGWENSFDLLIHLDENTTEESVRNALWSEFGGFLSKMIFVEEEIASTTSAFEGMNELIQFMLVLVILLASVGTANTLIMNTFERTSEIGTMRALGFTRLQVKTMVLVEGFLIGLAGVLGGLITGLCLLVVASNSTLIGDFVTVYLPVESIILTVTAGILLSLIASWISSSAASKIDIQSSLKEG</sequence>
<feature type="transmembrane region" description="Helical" evidence="7">
    <location>
        <begin position="345"/>
        <end position="373"/>
    </location>
</feature>
<dbReference type="Pfam" id="PF02687">
    <property type="entry name" value="FtsX"/>
    <property type="match status" value="2"/>
</dbReference>
<reference evidence="10 11" key="1">
    <citation type="submission" date="2019-07" db="EMBL/GenBank/DDBJ databases">
        <title>Whole genome shotgun sequence of Oceanobacillus sojae NBRC 105379.</title>
        <authorList>
            <person name="Hosoyama A."/>
            <person name="Uohara A."/>
            <person name="Ohji S."/>
            <person name="Ichikawa N."/>
        </authorList>
    </citation>
    <scope>NUCLEOTIDE SEQUENCE [LARGE SCALE GENOMIC DNA]</scope>
    <source>
        <strain evidence="10 11">NBRC 105379</strain>
    </source>
</reference>
<dbReference type="PANTHER" id="PTHR30572:SF4">
    <property type="entry name" value="ABC TRANSPORTER PERMEASE YTRF"/>
    <property type="match status" value="1"/>
</dbReference>
<dbReference type="Proteomes" id="UP000321558">
    <property type="component" value="Unassembled WGS sequence"/>
</dbReference>
<dbReference type="PANTHER" id="PTHR30572">
    <property type="entry name" value="MEMBRANE COMPONENT OF TRANSPORTER-RELATED"/>
    <property type="match status" value="1"/>
</dbReference>
<evidence type="ECO:0000256" key="3">
    <source>
        <dbReference type="ARBA" id="ARBA00022692"/>
    </source>
</evidence>
<dbReference type="OrthoDB" id="9780560at2"/>
<keyword evidence="4 7" id="KW-1133">Transmembrane helix</keyword>
<dbReference type="EMBL" id="BJYM01000005">
    <property type="protein sequence ID" value="GEN86822.1"/>
    <property type="molecule type" value="Genomic_DNA"/>
</dbReference>
<feature type="transmembrane region" description="Helical" evidence="7">
    <location>
        <begin position="691"/>
        <end position="716"/>
    </location>
</feature>
<evidence type="ECO:0000256" key="6">
    <source>
        <dbReference type="ARBA" id="ARBA00038076"/>
    </source>
</evidence>
<name>A0A511ZHB7_9BACI</name>
<feature type="domain" description="MacB-like periplasmic core" evidence="9">
    <location>
        <begin position="469"/>
        <end position="660"/>
    </location>
</feature>
<dbReference type="RefSeq" id="WP_147209846.1">
    <property type="nucleotide sequence ID" value="NZ_BJYM01000005.1"/>
</dbReference>
<dbReference type="Pfam" id="PF12704">
    <property type="entry name" value="MacB_PCD"/>
    <property type="match status" value="2"/>
</dbReference>
<feature type="transmembrane region" description="Helical" evidence="7">
    <location>
        <begin position="302"/>
        <end position="325"/>
    </location>
</feature>
<feature type="domain" description="MacB-like periplasmic core" evidence="9">
    <location>
        <begin position="20"/>
        <end position="208"/>
    </location>
</feature>
<keyword evidence="3 7" id="KW-0812">Transmembrane</keyword>
<dbReference type="InterPro" id="IPR025857">
    <property type="entry name" value="MacB_PCD"/>
</dbReference>
<comment type="similarity">
    <text evidence="6">Belongs to the ABC-4 integral membrane protein family.</text>
</comment>
<dbReference type="InterPro" id="IPR050250">
    <property type="entry name" value="Macrolide_Exporter_MacB"/>
</dbReference>
<dbReference type="GO" id="GO:0005886">
    <property type="term" value="C:plasma membrane"/>
    <property type="evidence" value="ECO:0007669"/>
    <property type="project" value="UniProtKB-SubCell"/>
</dbReference>
<evidence type="ECO:0000256" key="4">
    <source>
        <dbReference type="ARBA" id="ARBA00022989"/>
    </source>
</evidence>
<evidence type="ECO:0000313" key="11">
    <source>
        <dbReference type="Proteomes" id="UP000321558"/>
    </source>
</evidence>
<organism evidence="10 11">
    <name type="scientific">Oceanobacillus sojae</name>
    <dbReference type="NCBI Taxonomy" id="582851"/>
    <lineage>
        <taxon>Bacteria</taxon>
        <taxon>Bacillati</taxon>
        <taxon>Bacillota</taxon>
        <taxon>Bacilli</taxon>
        <taxon>Bacillales</taxon>
        <taxon>Bacillaceae</taxon>
        <taxon>Oceanobacillus</taxon>
    </lineage>
</organism>
<dbReference type="GO" id="GO:0022857">
    <property type="term" value="F:transmembrane transporter activity"/>
    <property type="evidence" value="ECO:0007669"/>
    <property type="project" value="TreeGrafter"/>
</dbReference>
<feature type="transmembrane region" description="Helical" evidence="7">
    <location>
        <begin position="417"/>
        <end position="445"/>
    </location>
</feature>
<feature type="transmembrane region" description="Helical" evidence="7">
    <location>
        <begin position="737"/>
        <end position="764"/>
    </location>
</feature>
<accession>A0A511ZHB7</accession>
<evidence type="ECO:0000313" key="10">
    <source>
        <dbReference type="EMBL" id="GEN86822.1"/>
    </source>
</evidence>
<comment type="caution">
    <text evidence="10">The sequence shown here is derived from an EMBL/GenBank/DDBJ whole genome shotgun (WGS) entry which is preliminary data.</text>
</comment>
<comment type="subcellular location">
    <subcellularLocation>
        <location evidence="1">Cell membrane</location>
        <topology evidence="1">Multi-pass membrane protein</topology>
    </subcellularLocation>
</comment>
<dbReference type="InterPro" id="IPR003838">
    <property type="entry name" value="ABC3_permease_C"/>
</dbReference>
<keyword evidence="11" id="KW-1185">Reference proteome</keyword>
<evidence type="ECO:0000259" key="9">
    <source>
        <dbReference type="Pfam" id="PF12704"/>
    </source>
</evidence>
<feature type="transmembrane region" description="Helical" evidence="7">
    <location>
        <begin position="784"/>
        <end position="806"/>
    </location>
</feature>
<dbReference type="STRING" id="582851.GCA_900162665_03280"/>
<feature type="transmembrane region" description="Helical" evidence="7">
    <location>
        <begin position="20"/>
        <end position="39"/>
    </location>
</feature>
<evidence type="ECO:0000256" key="5">
    <source>
        <dbReference type="ARBA" id="ARBA00023136"/>
    </source>
</evidence>
<evidence type="ECO:0000256" key="7">
    <source>
        <dbReference type="SAM" id="Phobius"/>
    </source>
</evidence>
<keyword evidence="5 7" id="KW-0472">Membrane</keyword>
<feature type="transmembrane region" description="Helical" evidence="7">
    <location>
        <begin position="466"/>
        <end position="485"/>
    </location>
</feature>
<feature type="domain" description="ABC3 transporter permease C-terminal" evidence="8">
    <location>
        <begin position="694"/>
        <end position="810"/>
    </location>
</feature>
<protein>
    <submittedName>
        <fullName evidence="10">Adhesion component ABC transporter permease</fullName>
    </submittedName>
</protein>
<dbReference type="AlphaFoldDB" id="A0A511ZHB7"/>
<evidence type="ECO:0000256" key="2">
    <source>
        <dbReference type="ARBA" id="ARBA00022475"/>
    </source>
</evidence>
<proteinExistence type="inferred from homology"/>
<evidence type="ECO:0000256" key="1">
    <source>
        <dbReference type="ARBA" id="ARBA00004651"/>
    </source>
</evidence>
<gene>
    <name evidence="10" type="ORF">OSO01_15610</name>
</gene>